<sequence length="111" mass="12280">MAAHKMKRVRPRGRAKPFLALWLGTARLVPSRCTWLTGQKMQLVKLYISLGEQLASFSVAGATSVGEVQGGWQNVRRPVHYVCVSSTIWVVMRAKKLWGGQRAASTGADLR</sequence>
<keyword evidence="1" id="KW-1185">Reference proteome</keyword>
<dbReference type="Proteomes" id="UP000887572">
    <property type="component" value="Unplaced"/>
</dbReference>
<name>A0A914GS78_GLORO</name>
<proteinExistence type="predicted"/>
<accession>A0A914GS78</accession>
<reference evidence="2" key="1">
    <citation type="submission" date="2022-11" db="UniProtKB">
        <authorList>
            <consortium name="WormBaseParasite"/>
        </authorList>
    </citation>
    <scope>IDENTIFICATION</scope>
</reference>
<evidence type="ECO:0000313" key="1">
    <source>
        <dbReference type="Proteomes" id="UP000887572"/>
    </source>
</evidence>
<dbReference type="AlphaFoldDB" id="A0A914GS78"/>
<dbReference type="WBParaSite" id="Gr19_v10_g10804.t1">
    <property type="protein sequence ID" value="Gr19_v10_g10804.t1"/>
    <property type="gene ID" value="Gr19_v10_g10804"/>
</dbReference>
<evidence type="ECO:0000313" key="2">
    <source>
        <dbReference type="WBParaSite" id="Gr19_v10_g10804.t1"/>
    </source>
</evidence>
<organism evidence="1 2">
    <name type="scientific">Globodera rostochiensis</name>
    <name type="common">Golden nematode worm</name>
    <name type="synonym">Heterodera rostochiensis</name>
    <dbReference type="NCBI Taxonomy" id="31243"/>
    <lineage>
        <taxon>Eukaryota</taxon>
        <taxon>Metazoa</taxon>
        <taxon>Ecdysozoa</taxon>
        <taxon>Nematoda</taxon>
        <taxon>Chromadorea</taxon>
        <taxon>Rhabditida</taxon>
        <taxon>Tylenchina</taxon>
        <taxon>Tylenchomorpha</taxon>
        <taxon>Tylenchoidea</taxon>
        <taxon>Heteroderidae</taxon>
        <taxon>Heteroderinae</taxon>
        <taxon>Globodera</taxon>
    </lineage>
</organism>
<protein>
    <submittedName>
        <fullName evidence="2">Secreted protein</fullName>
    </submittedName>
</protein>